<evidence type="ECO:0000313" key="3">
    <source>
        <dbReference type="Proteomes" id="UP001550348"/>
    </source>
</evidence>
<keyword evidence="3" id="KW-1185">Reference proteome</keyword>
<reference evidence="2 3" key="1">
    <citation type="submission" date="2024-06" db="EMBL/GenBank/DDBJ databases">
        <title>The Natural Products Discovery Center: Release of the First 8490 Sequenced Strains for Exploring Actinobacteria Biosynthetic Diversity.</title>
        <authorList>
            <person name="Kalkreuter E."/>
            <person name="Kautsar S.A."/>
            <person name="Yang D."/>
            <person name="Bader C.D."/>
            <person name="Teijaro C.N."/>
            <person name="Fluegel L."/>
            <person name="Davis C.M."/>
            <person name="Simpson J.R."/>
            <person name="Lauterbach L."/>
            <person name="Steele A.D."/>
            <person name="Gui C."/>
            <person name="Meng S."/>
            <person name="Li G."/>
            <person name="Viehrig K."/>
            <person name="Ye F."/>
            <person name="Su P."/>
            <person name="Kiefer A.F."/>
            <person name="Nichols A."/>
            <person name="Cepeda A.J."/>
            <person name="Yan W."/>
            <person name="Fan B."/>
            <person name="Jiang Y."/>
            <person name="Adhikari A."/>
            <person name="Zheng C.-J."/>
            <person name="Schuster L."/>
            <person name="Cowan T.M."/>
            <person name="Smanski M.J."/>
            <person name="Chevrette M.G."/>
            <person name="De Carvalho L.P.S."/>
            <person name="Shen B."/>
        </authorList>
    </citation>
    <scope>NUCLEOTIDE SEQUENCE [LARGE SCALE GENOMIC DNA]</scope>
    <source>
        <strain evidence="2 3">NPDC006286</strain>
    </source>
</reference>
<comment type="caution">
    <text evidence="2">The sequence shown here is derived from an EMBL/GenBank/DDBJ whole genome shotgun (WGS) entry which is preliminary data.</text>
</comment>
<organism evidence="2 3">
    <name type="scientific">Micromonospora fulviviridis</name>
    <dbReference type="NCBI Taxonomy" id="47860"/>
    <lineage>
        <taxon>Bacteria</taxon>
        <taxon>Bacillati</taxon>
        <taxon>Actinomycetota</taxon>
        <taxon>Actinomycetes</taxon>
        <taxon>Micromonosporales</taxon>
        <taxon>Micromonosporaceae</taxon>
        <taxon>Micromonospora</taxon>
    </lineage>
</organism>
<protein>
    <recommendedName>
        <fullName evidence="4">DUF3618 domain-containing protein</fullName>
    </recommendedName>
</protein>
<evidence type="ECO:0000313" key="2">
    <source>
        <dbReference type="EMBL" id="MEU0151315.1"/>
    </source>
</evidence>
<accession>A0ABV2VET3</accession>
<evidence type="ECO:0008006" key="4">
    <source>
        <dbReference type="Google" id="ProtNLM"/>
    </source>
</evidence>
<gene>
    <name evidence="2" type="ORF">ABZ071_05195</name>
</gene>
<proteinExistence type="predicted"/>
<name>A0ABV2VET3_9ACTN</name>
<evidence type="ECO:0000256" key="1">
    <source>
        <dbReference type="SAM" id="Phobius"/>
    </source>
</evidence>
<sequence>MNIGRLGDVAVGAAGDIAGAVVDPRAGFGRLRSAVTPRSLVLLAGGLLLGYLLSRRRR</sequence>
<dbReference type="RefSeq" id="WP_355663392.1">
    <property type="nucleotide sequence ID" value="NZ_JBEXRX010000008.1"/>
</dbReference>
<feature type="transmembrane region" description="Helical" evidence="1">
    <location>
        <begin position="35"/>
        <end position="53"/>
    </location>
</feature>
<dbReference type="EMBL" id="JBEXRX010000008">
    <property type="protein sequence ID" value="MEU0151315.1"/>
    <property type="molecule type" value="Genomic_DNA"/>
</dbReference>
<keyword evidence="1" id="KW-0472">Membrane</keyword>
<keyword evidence="1" id="KW-0812">Transmembrane</keyword>
<keyword evidence="1" id="KW-1133">Transmembrane helix</keyword>
<dbReference type="Proteomes" id="UP001550348">
    <property type="component" value="Unassembled WGS sequence"/>
</dbReference>